<keyword evidence="3" id="KW-1185">Reference proteome</keyword>
<evidence type="ECO:0000313" key="2">
    <source>
        <dbReference type="EMBL" id="CAJ1062891.1"/>
    </source>
</evidence>
<sequence>MCLTGRSPRTHAAQTLQLTRGPEDEWLTPQPAGVSCAEGGPPLPCTPTQGPEPRRKSAAAHRGNPALPGVSAQPGTICPGSLTQRQRRQGGFPLTCCTLRSDLRPETDPSHWSLDMVEGAQNTVS</sequence>
<dbReference type="AlphaFoldDB" id="A0AAV1FPL5"/>
<feature type="region of interest" description="Disordered" evidence="1">
    <location>
        <begin position="1"/>
        <end position="86"/>
    </location>
</feature>
<accession>A0AAV1FPL5</accession>
<evidence type="ECO:0000256" key="1">
    <source>
        <dbReference type="SAM" id="MobiDB-lite"/>
    </source>
</evidence>
<gene>
    <name evidence="2" type="ORF">XNOV1_A036257</name>
</gene>
<organism evidence="2 3">
    <name type="scientific">Xyrichtys novacula</name>
    <name type="common">Pearly razorfish</name>
    <name type="synonym">Hemipteronotus novacula</name>
    <dbReference type="NCBI Taxonomy" id="13765"/>
    <lineage>
        <taxon>Eukaryota</taxon>
        <taxon>Metazoa</taxon>
        <taxon>Chordata</taxon>
        <taxon>Craniata</taxon>
        <taxon>Vertebrata</taxon>
        <taxon>Euteleostomi</taxon>
        <taxon>Actinopterygii</taxon>
        <taxon>Neopterygii</taxon>
        <taxon>Teleostei</taxon>
        <taxon>Neoteleostei</taxon>
        <taxon>Acanthomorphata</taxon>
        <taxon>Eupercaria</taxon>
        <taxon>Labriformes</taxon>
        <taxon>Labridae</taxon>
        <taxon>Xyrichtys</taxon>
    </lineage>
</organism>
<reference evidence="2" key="1">
    <citation type="submission" date="2023-08" db="EMBL/GenBank/DDBJ databases">
        <authorList>
            <person name="Alioto T."/>
            <person name="Alioto T."/>
            <person name="Gomez Garrido J."/>
        </authorList>
    </citation>
    <scope>NUCLEOTIDE SEQUENCE</scope>
</reference>
<dbReference type="EMBL" id="OY660871">
    <property type="protein sequence ID" value="CAJ1062891.1"/>
    <property type="molecule type" value="Genomic_DNA"/>
</dbReference>
<evidence type="ECO:0000313" key="3">
    <source>
        <dbReference type="Proteomes" id="UP001178508"/>
    </source>
</evidence>
<proteinExistence type="predicted"/>
<name>A0AAV1FPL5_XYRNO</name>
<protein>
    <submittedName>
        <fullName evidence="2">Uncharacterized protein</fullName>
    </submittedName>
</protein>
<dbReference type="Proteomes" id="UP001178508">
    <property type="component" value="Chromosome 8"/>
</dbReference>